<sequence length="65" mass="6827">MRHLISVGCVISRVGEFFGSRSAQTELPGSPCIAMTQVSRPWFAVVLLSGVRSMESPGGGTISST</sequence>
<name>A0A8S5MJP9_9CAUD</name>
<dbReference type="EMBL" id="BK014921">
    <property type="protein sequence ID" value="DAD82557.1"/>
    <property type="molecule type" value="Genomic_DNA"/>
</dbReference>
<protein>
    <submittedName>
        <fullName evidence="1">Uncharacterized protein</fullName>
    </submittedName>
</protein>
<reference evidence="1" key="1">
    <citation type="journal article" date="2021" name="Proc. Natl. Acad. Sci. U.S.A.">
        <title>A Catalog of Tens of Thousands of Viruses from Human Metagenomes Reveals Hidden Associations with Chronic Diseases.</title>
        <authorList>
            <person name="Tisza M.J."/>
            <person name="Buck C.B."/>
        </authorList>
    </citation>
    <scope>NUCLEOTIDE SEQUENCE</scope>
    <source>
        <strain evidence="1">CtSdk10</strain>
    </source>
</reference>
<accession>A0A8S5MJP9</accession>
<evidence type="ECO:0000313" key="1">
    <source>
        <dbReference type="EMBL" id="DAD82557.1"/>
    </source>
</evidence>
<organism evidence="1">
    <name type="scientific">Siphoviridae sp. ctSdk10</name>
    <dbReference type="NCBI Taxonomy" id="2826345"/>
    <lineage>
        <taxon>Viruses</taxon>
        <taxon>Duplodnaviria</taxon>
        <taxon>Heunggongvirae</taxon>
        <taxon>Uroviricota</taxon>
        <taxon>Caudoviricetes</taxon>
    </lineage>
</organism>
<proteinExistence type="predicted"/>